<evidence type="ECO:0000313" key="2">
    <source>
        <dbReference type="EMBL" id="GDY57383.1"/>
    </source>
</evidence>
<comment type="caution">
    <text evidence="2">The sequence shown here is derived from an EMBL/GenBank/DDBJ whole genome shotgun (WGS) entry which is preliminary data.</text>
</comment>
<sequence>MPNSTEPLTRIRIGRDVSWIEPARRVPYGHVLYAAASLGRGPAAVVSELTALGFADIELPEVPLPLTVDPDDALLPKADTYNLSWLEVGTPVPLRHLLAAAGRQGLSPADAARRLTALGWTVPASHPLPETPDPRDIVLIRTDPRGNGEWLDWGGEASSGHVRKVARTLRCNPHTVATRLIALGIRLPYTPEPADERILEDPEGALGHVLTVAQETGRRPADIVARLSELGASRPGTVPDVREPDDLVILSENLDGRAPWLERNNVVGVRLHHILRAALATRRSPADIAERLDTLGHWLHENANVPATADEEDIRLLATVDRSFLDGVHLEHVLHSASRTGRSPADVAARLTALGYRLPDEVDYPEVRGAVRG</sequence>
<feature type="domain" description="wHTH-Hsp90 Na associated" evidence="1">
    <location>
        <begin position="14"/>
        <end position="54"/>
    </location>
</feature>
<proteinExistence type="predicted"/>
<dbReference type="EMBL" id="BJHW01000001">
    <property type="protein sequence ID" value="GDY57383.1"/>
    <property type="molecule type" value="Genomic_DNA"/>
</dbReference>
<feature type="domain" description="wHTH-Hsp90 Na associated" evidence="1">
    <location>
        <begin position="206"/>
        <end position="231"/>
    </location>
</feature>
<feature type="domain" description="wHTH-Hsp90 Na associated" evidence="1">
    <location>
        <begin position="243"/>
        <end position="296"/>
    </location>
</feature>
<organism evidence="2 3">
    <name type="scientific">Streptomyces violaceusniger</name>
    <dbReference type="NCBI Taxonomy" id="68280"/>
    <lineage>
        <taxon>Bacteria</taxon>
        <taxon>Bacillati</taxon>
        <taxon>Actinomycetota</taxon>
        <taxon>Actinomycetes</taxon>
        <taxon>Kitasatosporales</taxon>
        <taxon>Streptomycetaceae</taxon>
        <taxon>Streptomyces</taxon>
        <taxon>Streptomyces violaceusniger group</taxon>
    </lineage>
</organism>
<dbReference type="AlphaFoldDB" id="A0A4D4LGZ2"/>
<dbReference type="OrthoDB" id="9802640at2"/>
<evidence type="ECO:0000259" key="1">
    <source>
        <dbReference type="Pfam" id="PF24410"/>
    </source>
</evidence>
<feature type="domain" description="wHTH-Hsp90 Na associated" evidence="1">
    <location>
        <begin position="327"/>
        <end position="356"/>
    </location>
</feature>
<name>A0A4D4LGZ2_STRVO</name>
<feature type="domain" description="wHTH-Hsp90 Na associated" evidence="1">
    <location>
        <begin position="131"/>
        <end position="184"/>
    </location>
</feature>
<dbReference type="Proteomes" id="UP000301309">
    <property type="component" value="Unassembled WGS sequence"/>
</dbReference>
<keyword evidence="3" id="KW-1185">Reference proteome</keyword>
<reference evidence="2 3" key="1">
    <citation type="journal article" date="2020" name="Int. J. Syst. Evol. Microbiol.">
        <title>Reclassification of Streptomyces castelarensis and Streptomyces sporoclivatus as later heterotypic synonyms of Streptomyces antimycoticus.</title>
        <authorList>
            <person name="Komaki H."/>
            <person name="Tamura T."/>
        </authorList>
    </citation>
    <scope>NUCLEOTIDE SEQUENCE [LARGE SCALE GENOMIC DNA]</scope>
    <source>
        <strain evidence="2 3">NBRC 13459</strain>
    </source>
</reference>
<gene>
    <name evidence="2" type="ORF">SVIO_080060</name>
</gene>
<dbReference type="Pfam" id="PF24410">
    <property type="entry name" value="wHTH-HSP90_Na-assoc"/>
    <property type="match status" value="6"/>
</dbReference>
<protein>
    <recommendedName>
        <fullName evidence="1">wHTH-Hsp90 Na associated domain-containing protein</fullName>
    </recommendedName>
</protein>
<evidence type="ECO:0000313" key="3">
    <source>
        <dbReference type="Proteomes" id="UP000301309"/>
    </source>
</evidence>
<feature type="domain" description="wHTH-Hsp90 Na associated" evidence="1">
    <location>
        <begin position="67"/>
        <end position="119"/>
    </location>
</feature>
<dbReference type="RefSeq" id="WP_137979955.1">
    <property type="nucleotide sequence ID" value="NZ_BAAASO010000037.1"/>
</dbReference>
<dbReference type="InterPro" id="IPR056507">
    <property type="entry name" value="wHTH-HSP90_Na-assoc"/>
</dbReference>
<accession>A0A4D4LGZ2</accession>